<dbReference type="PANTHER" id="PTHR23167">
    <property type="entry name" value="CALPONIN HOMOLOGY DOMAIN-CONTAINING PROTEIN DDB_G0272472-RELATED"/>
    <property type="match status" value="1"/>
</dbReference>
<evidence type="ECO:0000313" key="11">
    <source>
        <dbReference type="Proteomes" id="UP000308267"/>
    </source>
</evidence>
<gene>
    <name evidence="10" type="ORF">CRM22_000649</name>
</gene>
<dbReference type="InterPro" id="IPR036872">
    <property type="entry name" value="CH_dom_sf"/>
</dbReference>
<dbReference type="PROSITE" id="PS50023">
    <property type="entry name" value="LIM_DOMAIN_2"/>
    <property type="match status" value="1"/>
</dbReference>
<feature type="compositionally biased region" description="Polar residues" evidence="8">
    <location>
        <begin position="854"/>
        <end position="880"/>
    </location>
</feature>
<proteinExistence type="predicted"/>
<evidence type="ECO:0000256" key="3">
    <source>
        <dbReference type="ARBA" id="ARBA00022723"/>
    </source>
</evidence>
<dbReference type="SMART" id="SM00132">
    <property type="entry name" value="LIM"/>
    <property type="match status" value="1"/>
</dbReference>
<dbReference type="Pfam" id="PF25413">
    <property type="entry name" value="Rossman_Mical"/>
    <property type="match status" value="1"/>
</dbReference>
<evidence type="ECO:0000256" key="6">
    <source>
        <dbReference type="ARBA" id="ARBA00023203"/>
    </source>
</evidence>
<sequence length="1654" mass="183917">MTIAESSRSMEELFDLFCTSNSFSSILQHFSQLCAVTLRASTAKHPWNVYRELRASLKSYWKAAALFEKLDKRVQCAEYMQQTACSGVNVIVVGCGPCGLRCAIELALLGARVVILEKRDKFSRNNVLHLWPYLIDDLRALGAKTFFGKFCAGSIDHISIRTLQCILLKAALLFGVQIFPGVTYHGLVEPTSESSTIVSVDTPTRIFLDPGDPRDTKSIHTARQRFRNGESTEKSSAENIPMGIQNGRVVHSGSAPVGWRVHLEPEVKVLQNYEIDVLIGADGKRSCLGFPCKELRCRLAIAITANFINYHTTAEAEVEEISGVSSIFNQQFFASLASATGIDLENIVYYKDETHYFVMTAKKHSLLNKGVLKQDQDDSQSLLSAENIDKEALQKYARETANYVTNGRLPRLDFATNARGEPDVDAFDFTRIFAAEYSCQMIEKNQYLLMQCLVGDGLFEPFWPTGSGCALGFLSALDAAWAVSRLASGHNPLQVLAQRESVYQRLSQTTAQNMPSNFSEYTLDPRTRYTRCNLNLFGTHQVRHLYHIDRNKVPRSRSARSFSRDSDPCKHVENRLKEQLIYCSTLSSRGNKTMDVPSPPEPLGLLRWFQSRLSFYETHELVTPLTDLNCSSWDSGVRLLCLIHLYRPELVPELEQFFNGKICDPQDVFRSKSSHLSDIHPKPALIRACGVLMEHFDVEFIPTDKDFIGTGYPRTNSDWLFYLAQVYHVLRPLKIIRPPPPPSAPLNGIDGKLNGHRNHSPNRLSFITANGHLSPPPLRNRLSRSDMNVNRSPHKSYGVVREDPNWTVEKGLLPKRRAELIAGFLDSTSTRRHSQAAVQRPLTRGLKQLVDPLNQESTFPKDNNNNKKLPTTRGISNYKTKNPPIKSVQVSDNVARLFKQSKDSSHCYLCSKRLYPFERQDAFGHHFHRHCFRCSTCGTQLQPDRATHLRADSPSARGSFYCVAHSPLLATTGAWLTTRRRADSTGVSLVDRLRAGEFPFAKPQGYPVTGSAETATAGTSDKFVGLSNLVGNTTSKVNMPQPTPANNKSSLLAGLSDEDNVLTTVDVRQLVRNFRVNQFSSSSSPSPVRKSAIRRKVESVVGPSGDSSPRIPIRLGIRDDDAPGPECYLAGHLGLPEVERRANWELNTIPMLPGTSIPDLLEHMRNGRHNLIGPDDYFASSESDEEFIISNVGAEQMITPIRHPPKSDRRKRLQVDNPPLRCLSGGGSCNNLRQPFDPSSVSDPTAVVNKVYSPLTPLPPCSSNPVQSKHLEAKQRFCLEPPKPLTIDPKQFIGAKNLERVLNNVIPDCSETVTPTDDMCTICCLPLITLVSVPLLPQLTITQVWDATDSAPTFSTETYTPRLSVTSIHEPEIQRSRSELVATATEDVSESSGFVSNIEPDLPVALTPFTPLDDFRDIDSTSTVTERSSTEPTPEREEEIANRSMAVRRPVQPIQPHGELNSVHSASRPPTAKNNLKSSKSSTSNSKNSSDTSSLDLDSIVSIRPKCTDENDADPAMSPPCPRSVLDKDLSQTECCVVTTGISSTLSADGHKPPRMKAISKKKQIKRRTRTLDLNPQVKSLLFQSMSPQPDLVSREHPDIDPRVKPPRTLIEYAANEEMLRTAQSATSCSPVLHRSVSEPLLLWGYPCGLSTTF</sequence>
<feature type="domain" description="LIM zinc-binding" evidence="9">
    <location>
        <begin position="905"/>
        <end position="972"/>
    </location>
</feature>
<dbReference type="CDD" id="cd09358">
    <property type="entry name" value="LIM_Mical_like"/>
    <property type="match status" value="1"/>
</dbReference>
<keyword evidence="5 7" id="KW-0440">LIM domain</keyword>
<comment type="caution">
    <text evidence="10">The sequence shown here is derived from an EMBL/GenBank/DDBJ whole genome shotgun (WGS) entry which is preliminary data.</text>
</comment>
<organism evidence="10 11">
    <name type="scientific">Opisthorchis felineus</name>
    <dbReference type="NCBI Taxonomy" id="147828"/>
    <lineage>
        <taxon>Eukaryota</taxon>
        <taxon>Metazoa</taxon>
        <taxon>Spiralia</taxon>
        <taxon>Lophotrochozoa</taxon>
        <taxon>Platyhelminthes</taxon>
        <taxon>Trematoda</taxon>
        <taxon>Digenea</taxon>
        <taxon>Opisthorchiida</taxon>
        <taxon>Opisthorchiata</taxon>
        <taxon>Opisthorchiidae</taxon>
        <taxon>Opisthorchis</taxon>
    </lineage>
</organism>
<keyword evidence="6" id="KW-0009">Actin-binding</keyword>
<dbReference type="PANTHER" id="PTHR23167:SF54">
    <property type="entry name" value="[F-ACTIN]-MONOOXYGENASE MICAL"/>
    <property type="match status" value="1"/>
</dbReference>
<dbReference type="GO" id="GO:0046872">
    <property type="term" value="F:metal ion binding"/>
    <property type="evidence" value="ECO:0007669"/>
    <property type="project" value="UniProtKB-KW"/>
</dbReference>
<dbReference type="PROSITE" id="PS00478">
    <property type="entry name" value="LIM_DOMAIN_1"/>
    <property type="match status" value="1"/>
</dbReference>
<evidence type="ECO:0000256" key="8">
    <source>
        <dbReference type="SAM" id="MobiDB-lite"/>
    </source>
</evidence>
<evidence type="ECO:0000256" key="1">
    <source>
        <dbReference type="ARBA" id="ARBA00004496"/>
    </source>
</evidence>
<keyword evidence="3 7" id="KW-0479">Metal-binding</keyword>
<dbReference type="STRING" id="147828.A0A4S2MK83"/>
<feature type="compositionally biased region" description="Low complexity" evidence="8">
    <location>
        <begin position="1420"/>
        <end position="1432"/>
    </location>
</feature>
<dbReference type="Pfam" id="PF00412">
    <property type="entry name" value="LIM"/>
    <property type="match status" value="1"/>
</dbReference>
<keyword evidence="2" id="KW-0963">Cytoplasm</keyword>
<protein>
    <recommendedName>
        <fullName evidence="9">LIM zinc-binding domain-containing protein</fullName>
    </recommendedName>
</protein>
<dbReference type="InterPro" id="IPR036188">
    <property type="entry name" value="FAD/NAD-bd_sf"/>
</dbReference>
<comment type="subcellular location">
    <subcellularLocation>
        <location evidence="1">Cytoplasm</location>
    </subcellularLocation>
</comment>
<name>A0A4S2MK83_OPIFE</name>
<dbReference type="EMBL" id="SJOL01001309">
    <property type="protein sequence ID" value="TGZ74957.1"/>
    <property type="molecule type" value="Genomic_DNA"/>
</dbReference>
<keyword evidence="4 7" id="KW-0862">Zinc</keyword>
<reference evidence="10 11" key="1">
    <citation type="journal article" date="2019" name="BMC Genomics">
        <title>New insights from Opisthorchis felineus genome: update on genomics of the epidemiologically important liver flukes.</title>
        <authorList>
            <person name="Ershov N.I."/>
            <person name="Mordvinov V.A."/>
            <person name="Prokhortchouk E.B."/>
            <person name="Pakharukova M.Y."/>
            <person name="Gunbin K.V."/>
            <person name="Ustyantsev K."/>
            <person name="Genaev M.A."/>
            <person name="Blinov A.G."/>
            <person name="Mazur A."/>
            <person name="Boulygina E."/>
            <person name="Tsygankova S."/>
            <person name="Khrameeva E."/>
            <person name="Chekanov N."/>
            <person name="Fan G."/>
            <person name="Xiao A."/>
            <person name="Zhang H."/>
            <person name="Xu X."/>
            <person name="Yang H."/>
            <person name="Solovyev V."/>
            <person name="Lee S.M."/>
            <person name="Liu X."/>
            <person name="Afonnikov D.A."/>
            <person name="Skryabin K.G."/>
        </authorList>
    </citation>
    <scope>NUCLEOTIDE SEQUENCE [LARGE SCALE GENOMIC DNA]</scope>
    <source>
        <strain evidence="10">AK-0245</strain>
        <tissue evidence="10">Whole organism</tissue>
    </source>
</reference>
<dbReference type="InterPro" id="IPR002938">
    <property type="entry name" value="FAD-bd"/>
</dbReference>
<dbReference type="EMBL" id="SJOL01001309">
    <property type="protein sequence ID" value="TGZ74959.1"/>
    <property type="molecule type" value="Genomic_DNA"/>
</dbReference>
<dbReference type="InterPro" id="IPR001781">
    <property type="entry name" value="Znf_LIM"/>
</dbReference>
<dbReference type="Gene3D" id="2.10.110.10">
    <property type="entry name" value="Cysteine Rich Protein"/>
    <property type="match status" value="1"/>
</dbReference>
<feature type="region of interest" description="Disordered" evidence="8">
    <location>
        <begin position="1079"/>
        <end position="1106"/>
    </location>
</feature>
<dbReference type="EMBL" id="SJOL01001309">
    <property type="protein sequence ID" value="TGZ74958.1"/>
    <property type="molecule type" value="Genomic_DNA"/>
</dbReference>
<dbReference type="Gene3D" id="3.50.50.60">
    <property type="entry name" value="FAD/NAD(P)-binding domain"/>
    <property type="match status" value="2"/>
</dbReference>
<dbReference type="InterPro" id="IPR050540">
    <property type="entry name" value="F-actin_Monoox_Mical"/>
</dbReference>
<dbReference type="GO" id="GO:0003779">
    <property type="term" value="F:actin binding"/>
    <property type="evidence" value="ECO:0007669"/>
    <property type="project" value="UniProtKB-KW"/>
</dbReference>
<evidence type="ECO:0000256" key="7">
    <source>
        <dbReference type="PROSITE-ProRule" id="PRU00125"/>
    </source>
</evidence>
<dbReference type="Gene3D" id="1.10.418.10">
    <property type="entry name" value="Calponin-like domain"/>
    <property type="match status" value="1"/>
</dbReference>
<dbReference type="PRINTS" id="PR00420">
    <property type="entry name" value="RNGMNOXGNASE"/>
</dbReference>
<dbReference type="Pfam" id="PF01494">
    <property type="entry name" value="FAD_binding_3"/>
    <property type="match status" value="1"/>
</dbReference>
<evidence type="ECO:0000313" key="10">
    <source>
        <dbReference type="EMBL" id="TGZ74958.1"/>
    </source>
</evidence>
<evidence type="ECO:0000259" key="9">
    <source>
        <dbReference type="PROSITE" id="PS50023"/>
    </source>
</evidence>
<feature type="compositionally biased region" description="Low complexity" evidence="8">
    <location>
        <begin position="1473"/>
        <end position="1499"/>
    </location>
</feature>
<dbReference type="InterPro" id="IPR057494">
    <property type="entry name" value="Rossman_Mical"/>
</dbReference>
<feature type="region of interest" description="Disordered" evidence="8">
    <location>
        <begin position="1409"/>
        <end position="1500"/>
    </location>
</feature>
<dbReference type="SUPFAM" id="SSF47576">
    <property type="entry name" value="Calponin-homology domain, CH-domain"/>
    <property type="match status" value="1"/>
</dbReference>
<feature type="region of interest" description="Disordered" evidence="8">
    <location>
        <begin position="769"/>
        <end position="796"/>
    </location>
</feature>
<dbReference type="Proteomes" id="UP000308267">
    <property type="component" value="Unassembled WGS sequence"/>
</dbReference>
<accession>A0A4S2MK83</accession>
<keyword evidence="11" id="KW-1185">Reference proteome</keyword>
<evidence type="ECO:0000256" key="2">
    <source>
        <dbReference type="ARBA" id="ARBA00022490"/>
    </source>
</evidence>
<dbReference type="SUPFAM" id="SSF51905">
    <property type="entry name" value="FAD/NAD(P)-binding domain"/>
    <property type="match status" value="1"/>
</dbReference>
<dbReference type="GO" id="GO:0071949">
    <property type="term" value="F:FAD binding"/>
    <property type="evidence" value="ECO:0007669"/>
    <property type="project" value="InterPro"/>
</dbReference>
<dbReference type="GO" id="GO:0005737">
    <property type="term" value="C:cytoplasm"/>
    <property type="evidence" value="ECO:0007669"/>
    <property type="project" value="UniProtKB-SubCell"/>
</dbReference>
<evidence type="ECO:0000256" key="5">
    <source>
        <dbReference type="ARBA" id="ARBA00023038"/>
    </source>
</evidence>
<dbReference type="OrthoDB" id="20799at2759"/>
<feature type="region of interest" description="Disordered" evidence="8">
    <location>
        <begin position="854"/>
        <end position="884"/>
    </location>
</feature>
<evidence type="ECO:0000256" key="4">
    <source>
        <dbReference type="ARBA" id="ARBA00022833"/>
    </source>
</evidence>